<sequence>MKRLPRILGSFDSSYNIQVALRNEIKNLCEYRLPEKCDYGPRIAKRFVARK</sequence>
<gene>
    <name evidence="1" type="ORF">Fmac_015875</name>
</gene>
<reference evidence="1 2" key="1">
    <citation type="submission" date="2024-08" db="EMBL/GenBank/DDBJ databases">
        <title>Insights into the chromosomal genome structure of Flemingia macrophylla.</title>
        <authorList>
            <person name="Ding Y."/>
            <person name="Zhao Y."/>
            <person name="Bi W."/>
            <person name="Wu M."/>
            <person name="Zhao G."/>
            <person name="Gong Y."/>
            <person name="Li W."/>
            <person name="Zhang P."/>
        </authorList>
    </citation>
    <scope>NUCLEOTIDE SEQUENCE [LARGE SCALE GENOMIC DNA]</scope>
    <source>
        <strain evidence="1">DYQJB</strain>
        <tissue evidence="1">Leaf</tissue>
    </source>
</reference>
<dbReference type="EMBL" id="JBGMDY010000005">
    <property type="protein sequence ID" value="KAL2334662.1"/>
    <property type="molecule type" value="Genomic_DNA"/>
</dbReference>
<accession>A0ABD1MFT0</accession>
<comment type="caution">
    <text evidence="1">The sequence shown here is derived from an EMBL/GenBank/DDBJ whole genome shotgun (WGS) entry which is preliminary data.</text>
</comment>
<keyword evidence="2" id="KW-1185">Reference proteome</keyword>
<evidence type="ECO:0000313" key="2">
    <source>
        <dbReference type="Proteomes" id="UP001603857"/>
    </source>
</evidence>
<dbReference type="Proteomes" id="UP001603857">
    <property type="component" value="Unassembled WGS sequence"/>
</dbReference>
<dbReference type="AlphaFoldDB" id="A0ABD1MFT0"/>
<name>A0ABD1MFT0_9FABA</name>
<proteinExistence type="predicted"/>
<protein>
    <submittedName>
        <fullName evidence="1">Uncharacterized protein</fullName>
    </submittedName>
</protein>
<organism evidence="1 2">
    <name type="scientific">Flemingia macrophylla</name>
    <dbReference type="NCBI Taxonomy" id="520843"/>
    <lineage>
        <taxon>Eukaryota</taxon>
        <taxon>Viridiplantae</taxon>
        <taxon>Streptophyta</taxon>
        <taxon>Embryophyta</taxon>
        <taxon>Tracheophyta</taxon>
        <taxon>Spermatophyta</taxon>
        <taxon>Magnoliopsida</taxon>
        <taxon>eudicotyledons</taxon>
        <taxon>Gunneridae</taxon>
        <taxon>Pentapetalae</taxon>
        <taxon>rosids</taxon>
        <taxon>fabids</taxon>
        <taxon>Fabales</taxon>
        <taxon>Fabaceae</taxon>
        <taxon>Papilionoideae</taxon>
        <taxon>50 kb inversion clade</taxon>
        <taxon>NPAAA clade</taxon>
        <taxon>indigoferoid/millettioid clade</taxon>
        <taxon>Phaseoleae</taxon>
        <taxon>Flemingia</taxon>
    </lineage>
</organism>
<evidence type="ECO:0000313" key="1">
    <source>
        <dbReference type="EMBL" id="KAL2334662.1"/>
    </source>
</evidence>